<dbReference type="EMBL" id="JADLQN010000001">
    <property type="protein sequence ID" value="MBF6353050.1"/>
    <property type="molecule type" value="Genomic_DNA"/>
</dbReference>
<dbReference type="SUPFAM" id="SSF50494">
    <property type="entry name" value="Trypsin-like serine proteases"/>
    <property type="match status" value="1"/>
</dbReference>
<dbReference type="PROSITE" id="PS00672">
    <property type="entry name" value="V8_HIS"/>
    <property type="match status" value="1"/>
</dbReference>
<dbReference type="GO" id="GO:0008233">
    <property type="term" value="F:peptidase activity"/>
    <property type="evidence" value="ECO:0007669"/>
    <property type="project" value="UniProtKB-KW"/>
</dbReference>
<evidence type="ECO:0000256" key="2">
    <source>
        <dbReference type="ARBA" id="ARBA00022670"/>
    </source>
</evidence>
<comment type="similarity">
    <text evidence="1 6">Belongs to the peptidase S1B family.</text>
</comment>
<dbReference type="GO" id="GO:0006508">
    <property type="term" value="P:proteolysis"/>
    <property type="evidence" value="ECO:0007669"/>
    <property type="project" value="UniProtKB-KW"/>
</dbReference>
<dbReference type="PROSITE" id="PS00673">
    <property type="entry name" value="V8_SER"/>
    <property type="match status" value="1"/>
</dbReference>
<evidence type="ECO:0000256" key="3">
    <source>
        <dbReference type="ARBA" id="ARBA00022729"/>
    </source>
</evidence>
<keyword evidence="4 6" id="KW-0378">Hydrolase</keyword>
<dbReference type="PANTHER" id="PTHR15462">
    <property type="entry name" value="SERINE PROTEASE"/>
    <property type="match status" value="1"/>
</dbReference>
<comment type="caution">
    <text evidence="7">The sequence shown here is derived from an EMBL/GenBank/DDBJ whole genome shotgun (WGS) entry which is preliminary data.</text>
</comment>
<evidence type="ECO:0000256" key="4">
    <source>
        <dbReference type="ARBA" id="ARBA00022801"/>
    </source>
</evidence>
<sequence length="310" mass="32223">MNNDLKLQGHTPLSSAGTLVENAEQPPDTGSGPGAVTAAGDIEDIGGYVLSGTAAESGFADTTELSGLPDIAWASYGAPSVPVDERIIGADDRVQVTDTTSYPWRAHASLLITAADGSQWVGTGWFLGPHTLGTAGHVVFINNSGVPGRDGWVQSIRVIPGRNGAQQPFGSVVASGGAFRSVTGWTLNGDQNFDYGAIVLATDLGNQTGWLGFGVYNDATLRAATANVAGYPADKPAGTQWYHASRVSAVNEQKVFYETDTVGGQSGSAVYRLVDGDRQAFAIHAYGGSTANSGTRINTSVFNNLLAWRA</sequence>
<keyword evidence="5 6" id="KW-0720">Serine protease</keyword>
<dbReference type="Proteomes" id="UP000707731">
    <property type="component" value="Unassembled WGS sequence"/>
</dbReference>
<evidence type="ECO:0000313" key="7">
    <source>
        <dbReference type="EMBL" id="MBF6353050.1"/>
    </source>
</evidence>
<keyword evidence="8" id="KW-1185">Reference proteome</keyword>
<gene>
    <name evidence="7" type="ORF">IU449_00545</name>
</gene>
<name>A0ABS0D3I3_9NOCA</name>
<dbReference type="InterPro" id="IPR050966">
    <property type="entry name" value="Glutamyl_endopeptidase"/>
</dbReference>
<evidence type="ECO:0000313" key="8">
    <source>
        <dbReference type="Proteomes" id="UP000707731"/>
    </source>
</evidence>
<dbReference type="EC" id="3.4.21.-" evidence="6"/>
<evidence type="ECO:0000256" key="5">
    <source>
        <dbReference type="ARBA" id="ARBA00022825"/>
    </source>
</evidence>
<dbReference type="RefSeq" id="WP_195000014.1">
    <property type="nucleotide sequence ID" value="NZ_JADLQN010000001.1"/>
</dbReference>
<protein>
    <recommendedName>
        <fullName evidence="6">Serine protease</fullName>
        <ecNumber evidence="6">3.4.21.-</ecNumber>
    </recommendedName>
</protein>
<dbReference type="Gene3D" id="2.40.10.10">
    <property type="entry name" value="Trypsin-like serine proteases"/>
    <property type="match status" value="2"/>
</dbReference>
<dbReference type="PANTHER" id="PTHR15462:SF8">
    <property type="entry name" value="SERINE PROTEASE"/>
    <property type="match status" value="1"/>
</dbReference>
<keyword evidence="3" id="KW-0732">Signal</keyword>
<dbReference type="InterPro" id="IPR008256">
    <property type="entry name" value="Peptidase_S1B"/>
</dbReference>
<proteinExistence type="inferred from homology"/>
<dbReference type="InterPro" id="IPR028301">
    <property type="entry name" value="V8_his_AS"/>
</dbReference>
<dbReference type="PRINTS" id="PR00839">
    <property type="entry name" value="V8PROTEASE"/>
</dbReference>
<evidence type="ECO:0000256" key="1">
    <source>
        <dbReference type="ARBA" id="ARBA00008764"/>
    </source>
</evidence>
<dbReference type="InterPro" id="IPR043504">
    <property type="entry name" value="Peptidase_S1_PA_chymotrypsin"/>
</dbReference>
<organism evidence="7 8">
    <name type="scientific">Nocardia higoensis</name>
    <dbReference type="NCBI Taxonomy" id="228599"/>
    <lineage>
        <taxon>Bacteria</taxon>
        <taxon>Bacillati</taxon>
        <taxon>Actinomycetota</taxon>
        <taxon>Actinomycetes</taxon>
        <taxon>Mycobacteriales</taxon>
        <taxon>Nocardiaceae</taxon>
        <taxon>Nocardia</taxon>
    </lineage>
</organism>
<keyword evidence="2 6" id="KW-0645">Protease</keyword>
<dbReference type="InterPro" id="IPR009003">
    <property type="entry name" value="Peptidase_S1_PA"/>
</dbReference>
<evidence type="ECO:0000256" key="6">
    <source>
        <dbReference type="RuleBase" id="RU004296"/>
    </source>
</evidence>
<accession>A0ABS0D3I3</accession>
<dbReference type="InterPro" id="IPR000126">
    <property type="entry name" value="V8_ser_AS"/>
</dbReference>
<reference evidence="7 8" key="1">
    <citation type="submission" date="2020-10" db="EMBL/GenBank/DDBJ databases">
        <title>Identification of Nocardia species via Next-generation sequencing and recognition of intraspecies genetic diversity.</title>
        <authorList>
            <person name="Li P."/>
            <person name="Li P."/>
            <person name="Lu B."/>
        </authorList>
    </citation>
    <scope>NUCLEOTIDE SEQUENCE [LARGE SCALE GENOMIC DNA]</scope>
    <source>
        <strain evidence="7 8">BJ06-0143</strain>
    </source>
</reference>